<evidence type="ECO:0000256" key="1">
    <source>
        <dbReference type="SAM" id="Phobius"/>
    </source>
</evidence>
<evidence type="ECO:0000313" key="2">
    <source>
        <dbReference type="EMBL" id="SOU92401.1"/>
    </source>
</evidence>
<accession>A0A2I2MFB9</accession>
<dbReference type="EMBL" id="LT966316">
    <property type="protein sequence ID" value="SOU92401.1"/>
    <property type="molecule type" value="Genomic_DNA"/>
</dbReference>
<name>A0A2I2MFB9_9BACT</name>
<keyword evidence="1" id="KW-0472">Membrane</keyword>
<gene>
    <name evidence="2" type="ORF">LFTS_01028</name>
</gene>
<organism evidence="2">
    <name type="scientific">Leptospirillum ferriphilum</name>
    <dbReference type="NCBI Taxonomy" id="178606"/>
    <lineage>
        <taxon>Bacteria</taxon>
        <taxon>Pseudomonadati</taxon>
        <taxon>Nitrospirota</taxon>
        <taxon>Nitrospiria</taxon>
        <taxon>Nitrospirales</taxon>
        <taxon>Nitrospiraceae</taxon>
        <taxon>Leptospirillum</taxon>
    </lineage>
</organism>
<protein>
    <submittedName>
        <fullName evidence="2">Uncharacterized protein</fullName>
    </submittedName>
</protein>
<dbReference type="AlphaFoldDB" id="A0A2I2MFB9"/>
<reference evidence="2" key="1">
    <citation type="submission" date="2017-12" db="EMBL/GenBank/DDBJ databases">
        <authorList>
            <consortium name="SysMetEx"/>
        </authorList>
    </citation>
    <scope>NUCLEOTIDE SEQUENCE</scope>
    <source>
        <strain evidence="2">Pb_238</strain>
    </source>
</reference>
<dbReference type="RefSeq" id="WP_143469131.1">
    <property type="nucleotide sequence ID" value="NZ_JPGK01000005.1"/>
</dbReference>
<keyword evidence="1" id="KW-1133">Transmembrane helix</keyword>
<keyword evidence="1" id="KW-0812">Transmembrane</keyword>
<feature type="transmembrane region" description="Helical" evidence="1">
    <location>
        <begin position="44"/>
        <end position="66"/>
    </location>
</feature>
<sequence precursor="true">MNISRTKIVLIFLFTVFCFGGGAEFMNCDTPHVPYPCWKDITGAFFQVDVLGPILIIAVLAYLLVVMERWNTHSFKVKN</sequence>
<proteinExistence type="predicted"/>